<feature type="compositionally biased region" description="Basic and acidic residues" evidence="1">
    <location>
        <begin position="314"/>
        <end position="327"/>
    </location>
</feature>
<accession>A0A7S1AQS3</accession>
<protein>
    <submittedName>
        <fullName evidence="2">Uncharacterized protein</fullName>
    </submittedName>
</protein>
<feature type="compositionally biased region" description="Basic residues" evidence="1">
    <location>
        <begin position="170"/>
        <end position="189"/>
    </location>
</feature>
<organism evidence="2">
    <name type="scientific">Noctiluca scintillans</name>
    <name type="common">Sea sparkle</name>
    <name type="synonym">Red tide dinoflagellate</name>
    <dbReference type="NCBI Taxonomy" id="2966"/>
    <lineage>
        <taxon>Eukaryota</taxon>
        <taxon>Sar</taxon>
        <taxon>Alveolata</taxon>
        <taxon>Dinophyceae</taxon>
        <taxon>Noctilucales</taxon>
        <taxon>Noctilucaceae</taxon>
        <taxon>Noctiluca</taxon>
    </lineage>
</organism>
<sequence>MDKQPSFEYIRSKRSDHGDFVPGRNVGTFQGRCAKNIGAMGSGRVGVVLSGTPLGSGAVGSVTVSSEYGGGASIQSSRRSSSVLLENARYSTVSAPVGQSGSVQLEQRHSFGSVQVSPAMESPRPIHRHVQVRPTFFAAPTHHVPQRVRVRTSLLPQRDHPETSVQRAQQPHHQHQHQSQHQLHHHQRQQRQQQRQQRQQRHLHQHTVPGALDPHMCTQICSEPRLVGGFPAKMQAPRPAEPVDRVQLQTIQRASPFVAQRPQMLDPCSAAPLPKAKHVAADSTGSVDIGAVPKLFPRGRHLQESSRPRGSPGQEKRVTITCRPDVD</sequence>
<evidence type="ECO:0000313" key="2">
    <source>
        <dbReference type="EMBL" id="CAD8861886.1"/>
    </source>
</evidence>
<dbReference type="EMBL" id="HBFQ01050855">
    <property type="protein sequence ID" value="CAD8861886.1"/>
    <property type="molecule type" value="Transcribed_RNA"/>
</dbReference>
<feature type="region of interest" description="Disordered" evidence="1">
    <location>
        <begin position="282"/>
        <end position="327"/>
    </location>
</feature>
<dbReference type="AlphaFoldDB" id="A0A7S1AQS3"/>
<feature type="region of interest" description="Disordered" evidence="1">
    <location>
        <begin position="155"/>
        <end position="214"/>
    </location>
</feature>
<gene>
    <name evidence="2" type="ORF">NSCI0253_LOCUS36241</name>
</gene>
<evidence type="ECO:0000256" key="1">
    <source>
        <dbReference type="SAM" id="MobiDB-lite"/>
    </source>
</evidence>
<name>A0A7S1AQS3_NOCSC</name>
<reference evidence="2" key="1">
    <citation type="submission" date="2021-01" db="EMBL/GenBank/DDBJ databases">
        <authorList>
            <person name="Corre E."/>
            <person name="Pelletier E."/>
            <person name="Niang G."/>
            <person name="Scheremetjew M."/>
            <person name="Finn R."/>
            <person name="Kale V."/>
            <person name="Holt S."/>
            <person name="Cochrane G."/>
            <person name="Meng A."/>
            <person name="Brown T."/>
            <person name="Cohen L."/>
        </authorList>
    </citation>
    <scope>NUCLEOTIDE SEQUENCE</scope>
</reference>
<proteinExistence type="predicted"/>